<name>A0A4R9GFT6_9LEPT</name>
<evidence type="ECO:0000313" key="2">
    <source>
        <dbReference type="EMBL" id="TGK11532.1"/>
    </source>
</evidence>
<accession>A0A4R9GFT6</accession>
<evidence type="ECO:0000256" key="1">
    <source>
        <dbReference type="SAM" id="Phobius"/>
    </source>
</evidence>
<dbReference type="AlphaFoldDB" id="A0A4R9GFT6"/>
<keyword evidence="1" id="KW-0812">Transmembrane</keyword>
<dbReference type="Proteomes" id="UP000298458">
    <property type="component" value="Unassembled WGS sequence"/>
</dbReference>
<keyword evidence="3" id="KW-1185">Reference proteome</keyword>
<gene>
    <name evidence="2" type="ORF">EHO60_04315</name>
</gene>
<reference evidence="2" key="1">
    <citation type="journal article" date="2019" name="PLoS Negl. Trop. Dis.">
        <title>Revisiting the worldwide diversity of Leptospira species in the environment.</title>
        <authorList>
            <person name="Vincent A.T."/>
            <person name="Schiettekatte O."/>
            <person name="Bourhy P."/>
            <person name="Veyrier F.J."/>
            <person name="Picardeau M."/>
        </authorList>
    </citation>
    <scope>NUCLEOTIDE SEQUENCE [LARGE SCALE GENOMIC DNA]</scope>
    <source>
        <strain evidence="2">SSW15</strain>
    </source>
</reference>
<dbReference type="RefSeq" id="WP_135766938.1">
    <property type="nucleotide sequence ID" value="NZ_RQET01000004.1"/>
</dbReference>
<organism evidence="2 3">
    <name type="scientific">Leptospira fletcheri</name>
    <dbReference type="NCBI Taxonomy" id="2484981"/>
    <lineage>
        <taxon>Bacteria</taxon>
        <taxon>Pseudomonadati</taxon>
        <taxon>Spirochaetota</taxon>
        <taxon>Spirochaetia</taxon>
        <taxon>Leptospirales</taxon>
        <taxon>Leptospiraceae</taxon>
        <taxon>Leptospira</taxon>
    </lineage>
</organism>
<dbReference type="OrthoDB" id="9806699at2"/>
<feature type="transmembrane region" description="Helical" evidence="1">
    <location>
        <begin position="47"/>
        <end position="80"/>
    </location>
</feature>
<dbReference type="Pfam" id="PF20221">
    <property type="entry name" value="DUF6580"/>
    <property type="match status" value="1"/>
</dbReference>
<evidence type="ECO:0008006" key="4">
    <source>
        <dbReference type="Google" id="ProtNLM"/>
    </source>
</evidence>
<protein>
    <recommendedName>
        <fullName evidence="4">Rod shape-determining protein MreD</fullName>
    </recommendedName>
</protein>
<comment type="caution">
    <text evidence="2">The sequence shown here is derived from an EMBL/GenBank/DDBJ whole genome shotgun (WGS) entry which is preliminary data.</text>
</comment>
<proteinExistence type="predicted"/>
<dbReference type="InterPro" id="IPR046487">
    <property type="entry name" value="DUF6580"/>
</dbReference>
<keyword evidence="1" id="KW-1133">Transmembrane helix</keyword>
<dbReference type="EMBL" id="RQET01000004">
    <property type="protein sequence ID" value="TGK11532.1"/>
    <property type="molecule type" value="Genomic_DNA"/>
</dbReference>
<keyword evidence="1" id="KW-0472">Membrane</keyword>
<sequence length="172" mass="18779">MIPSRNIVLVSLLVLAVVSRFLPHPPNFSPVLAVSLFGGVYFANRWVSLLLPLAIMALSDAFLGFHALVPVVYGMFVLFALTGRWLKNRLSVGTLAITGLLGSTAFFIVTNFFVWLTSGMYSLDAEGLATCYIAAIPFFQNSLLGDAIYIPTLFGSFYLMEKSGFVPEQQVA</sequence>
<feature type="transmembrane region" description="Helical" evidence="1">
    <location>
        <begin position="92"/>
        <end position="116"/>
    </location>
</feature>
<evidence type="ECO:0000313" key="3">
    <source>
        <dbReference type="Proteomes" id="UP000298458"/>
    </source>
</evidence>